<evidence type="ECO:0000256" key="1">
    <source>
        <dbReference type="SAM" id="SignalP"/>
    </source>
</evidence>
<protein>
    <submittedName>
        <fullName evidence="2">Uncharacterized protein</fullName>
    </submittedName>
</protein>
<feature type="signal peptide" evidence="1">
    <location>
        <begin position="1"/>
        <end position="22"/>
    </location>
</feature>
<keyword evidence="1" id="KW-0732">Signal</keyword>
<dbReference type="EMBL" id="CATQJL010000305">
    <property type="protein sequence ID" value="CAJ0602688.1"/>
    <property type="molecule type" value="Genomic_DNA"/>
</dbReference>
<comment type="caution">
    <text evidence="2">The sequence shown here is derived from an EMBL/GenBank/DDBJ whole genome shotgun (WGS) entry which is preliminary data.</text>
</comment>
<dbReference type="Proteomes" id="UP001176961">
    <property type="component" value="Unassembled WGS sequence"/>
</dbReference>
<sequence>MKLMSYMLLSIFLSCLMAGIEAVMCRIGGKTGCRLLCILHRHGTKGYCKRNGSCFCYR</sequence>
<name>A0AA36M9Q2_CYLNA</name>
<accession>A0AA36M9Q2</accession>
<gene>
    <name evidence="2" type="ORF">CYNAS_LOCUS14671</name>
</gene>
<keyword evidence="3" id="KW-1185">Reference proteome</keyword>
<feature type="chain" id="PRO_5041310342" evidence="1">
    <location>
        <begin position="23"/>
        <end position="58"/>
    </location>
</feature>
<dbReference type="AlphaFoldDB" id="A0AA36M9Q2"/>
<dbReference type="PROSITE" id="PS51257">
    <property type="entry name" value="PROKAR_LIPOPROTEIN"/>
    <property type="match status" value="1"/>
</dbReference>
<evidence type="ECO:0000313" key="3">
    <source>
        <dbReference type="Proteomes" id="UP001176961"/>
    </source>
</evidence>
<organism evidence="2 3">
    <name type="scientific">Cylicocyclus nassatus</name>
    <name type="common">Nematode worm</name>
    <dbReference type="NCBI Taxonomy" id="53992"/>
    <lineage>
        <taxon>Eukaryota</taxon>
        <taxon>Metazoa</taxon>
        <taxon>Ecdysozoa</taxon>
        <taxon>Nematoda</taxon>
        <taxon>Chromadorea</taxon>
        <taxon>Rhabditida</taxon>
        <taxon>Rhabditina</taxon>
        <taxon>Rhabditomorpha</taxon>
        <taxon>Strongyloidea</taxon>
        <taxon>Strongylidae</taxon>
        <taxon>Cylicocyclus</taxon>
    </lineage>
</organism>
<reference evidence="2" key="1">
    <citation type="submission" date="2023-07" db="EMBL/GenBank/DDBJ databases">
        <authorList>
            <consortium name="CYATHOMIX"/>
        </authorList>
    </citation>
    <scope>NUCLEOTIDE SEQUENCE</scope>
    <source>
        <strain evidence="2">N/A</strain>
    </source>
</reference>
<evidence type="ECO:0000313" key="2">
    <source>
        <dbReference type="EMBL" id="CAJ0602688.1"/>
    </source>
</evidence>
<proteinExistence type="predicted"/>